<proteinExistence type="predicted"/>
<dbReference type="PROSITE" id="PS51257">
    <property type="entry name" value="PROKAR_LIPOPROTEIN"/>
    <property type="match status" value="1"/>
</dbReference>
<dbReference type="Pfam" id="PF07593">
    <property type="entry name" value="UnbV_ASPIC"/>
    <property type="match status" value="1"/>
</dbReference>
<dbReference type="Gene3D" id="2.130.10.130">
    <property type="entry name" value="Integrin alpha, N-terminal"/>
    <property type="match status" value="1"/>
</dbReference>
<evidence type="ECO:0000313" key="5">
    <source>
        <dbReference type="Proteomes" id="UP001239462"/>
    </source>
</evidence>
<gene>
    <name evidence="4" type="ORF">QTN89_17755</name>
</gene>
<protein>
    <submittedName>
        <fullName evidence="4">FG-GAP-like repeat-containing protein</fullName>
    </submittedName>
</protein>
<evidence type="ECO:0000256" key="2">
    <source>
        <dbReference type="PROSITE-ProRule" id="PRU00339"/>
    </source>
</evidence>
<dbReference type="PANTHER" id="PTHR16026">
    <property type="entry name" value="CARTILAGE ACIDIC PROTEIN 1"/>
    <property type="match status" value="1"/>
</dbReference>
<dbReference type="InterPro" id="IPR027039">
    <property type="entry name" value="Crtac1"/>
</dbReference>
<dbReference type="SUPFAM" id="SSF48452">
    <property type="entry name" value="TPR-like"/>
    <property type="match status" value="1"/>
</dbReference>
<sequence length="1038" mass="112863">MRVLPSQIERTVKPIPSPLAASPALVGSVIIACLLCAGCGGNDANSNANGELNSSSEATSKTDRSIDQALHDAVTKKNWSAAKRIGAGALIAEPNDPELLTIVAIANGQLGNETVAADLLVRAARVTGYDVNSQRVQFAVQALVDQGRLYDAITLLEDVIEIHPQAHKYRRMLVGFLGEAQLTNQIPTHMHVLIHARQFDLMLLMATTETSFRRFSSNTIATLLERNPSDLRPLLGRAHTSLESRDVGSAENLLRRILAKHPEFAPAHALLGKALVVQGKTEQLPSWLQEAPQGTSNHAGYWIALGDWALEQGQTAAAIRGFAEATRRNPNESFAWARLANAIAEQQRAIESADRSVRESQHKLSDIAAGIANRRERLLELRQRFSSFVDGNQNSQTAATEIALTLADLGRLWEAEAWLAIATTLPEQPFANLDEERRGIVENLSIDSDWQHTDRHPELNFDLLDYPVPEIGSVEMIAHGDSAQSADRTISQTPIQLTNQAAQWGLNFYGVVGDGVQGPRVPIHQTLGCGGGIIDFDRDGRPDIAFTAAGGSIAKGDNQPGELFRHLGDSFHAVGSDARLDDRNFSHGVCVGDYNDDGFADVLILNLGPNRLFRNNGDGSFSDASSLLNETRADQWSTSGAIVDLDQDGWNDIVVVNYCDSNEPLNEPCFDSQGNQINCYPLRFQAAFDHCLQGSREGQFRDVTSHRMRPAAPGRGLGIVAGRLDGKHIGAYIANDASVNHYYRWNDEQEGALVELGISSGLAVDAQSLDQGSMGIASWDADHDGDLDFYVTGFAGEYNILYEQKASGLWGDVTAKNGLVEPTLRNVAFGTEAIDLDNDGFEELMVANGHIGDFGPESPPYAQDFQIMQQSKVGTWRVTDPSSLGEYFRTPHIGRALMSADVNMDGRMDCVVTHATEPAALLINQTQSSNHSITFELVDTVNTRDSVGAMIEFEVPNASNRGKEKRTLFRLAGDGYLCSNQAKLIAGIGSATQIDHVVVTWPDGDRQVIGALESNIGYLIVRDQPAFQLDQLSPRSTP</sequence>
<accession>A0ABT7PLC1</accession>
<keyword evidence="2" id="KW-0802">TPR repeat</keyword>
<dbReference type="InterPro" id="IPR019734">
    <property type="entry name" value="TPR_rpt"/>
</dbReference>
<evidence type="ECO:0000259" key="3">
    <source>
        <dbReference type="Pfam" id="PF07593"/>
    </source>
</evidence>
<dbReference type="Proteomes" id="UP001239462">
    <property type="component" value="Unassembled WGS sequence"/>
</dbReference>
<dbReference type="PANTHER" id="PTHR16026:SF0">
    <property type="entry name" value="CARTILAGE ACIDIC PROTEIN 1"/>
    <property type="match status" value="1"/>
</dbReference>
<evidence type="ECO:0000313" key="4">
    <source>
        <dbReference type="EMBL" id="MDM4017297.1"/>
    </source>
</evidence>
<feature type="domain" description="ASPIC/UnbV" evidence="3">
    <location>
        <begin position="947"/>
        <end position="1015"/>
    </location>
</feature>
<name>A0ABT7PLC1_9BACT</name>
<dbReference type="Pfam" id="PF13517">
    <property type="entry name" value="FG-GAP_3"/>
    <property type="match status" value="1"/>
</dbReference>
<comment type="caution">
    <text evidence="4">The sequence shown here is derived from an EMBL/GenBank/DDBJ whole genome shotgun (WGS) entry which is preliminary data.</text>
</comment>
<dbReference type="SUPFAM" id="SSF69318">
    <property type="entry name" value="Integrin alpha N-terminal domain"/>
    <property type="match status" value="1"/>
</dbReference>
<evidence type="ECO:0000256" key="1">
    <source>
        <dbReference type="ARBA" id="ARBA00022729"/>
    </source>
</evidence>
<dbReference type="RefSeq" id="WP_289164750.1">
    <property type="nucleotide sequence ID" value="NZ_JASZZN010000013.1"/>
</dbReference>
<organism evidence="4 5">
    <name type="scientific">Roseiconus lacunae</name>
    <dbReference type="NCBI Taxonomy" id="2605694"/>
    <lineage>
        <taxon>Bacteria</taxon>
        <taxon>Pseudomonadati</taxon>
        <taxon>Planctomycetota</taxon>
        <taxon>Planctomycetia</taxon>
        <taxon>Pirellulales</taxon>
        <taxon>Pirellulaceae</taxon>
        <taxon>Roseiconus</taxon>
    </lineage>
</organism>
<dbReference type="Gene3D" id="1.25.40.10">
    <property type="entry name" value="Tetratricopeptide repeat domain"/>
    <property type="match status" value="1"/>
</dbReference>
<dbReference type="InterPro" id="IPR028994">
    <property type="entry name" value="Integrin_alpha_N"/>
</dbReference>
<dbReference type="InterPro" id="IPR013517">
    <property type="entry name" value="FG-GAP"/>
</dbReference>
<reference evidence="4 5" key="1">
    <citation type="submission" date="2023-06" db="EMBL/GenBank/DDBJ databases">
        <title>Roseiconus lacunae JC819 isolated from Gulf of Mannar region, Tamil Nadu.</title>
        <authorList>
            <person name="Pk S."/>
            <person name="Ch S."/>
            <person name="Ch V.R."/>
        </authorList>
    </citation>
    <scope>NUCLEOTIDE SEQUENCE [LARGE SCALE GENOMIC DNA]</scope>
    <source>
        <strain evidence="4 5">JC819</strain>
    </source>
</reference>
<keyword evidence="5" id="KW-1185">Reference proteome</keyword>
<dbReference type="Pfam" id="PF13432">
    <property type="entry name" value="TPR_16"/>
    <property type="match status" value="1"/>
</dbReference>
<dbReference type="InterPro" id="IPR011990">
    <property type="entry name" value="TPR-like_helical_dom_sf"/>
</dbReference>
<keyword evidence="1" id="KW-0732">Signal</keyword>
<feature type="repeat" description="TPR" evidence="2">
    <location>
        <begin position="299"/>
        <end position="332"/>
    </location>
</feature>
<dbReference type="EMBL" id="JASZZN010000013">
    <property type="protein sequence ID" value="MDM4017297.1"/>
    <property type="molecule type" value="Genomic_DNA"/>
</dbReference>
<dbReference type="PROSITE" id="PS50005">
    <property type="entry name" value="TPR"/>
    <property type="match status" value="1"/>
</dbReference>
<dbReference type="InterPro" id="IPR011519">
    <property type="entry name" value="UnbV_ASPIC"/>
</dbReference>